<evidence type="ECO:0008006" key="11">
    <source>
        <dbReference type="Google" id="ProtNLM"/>
    </source>
</evidence>
<dbReference type="Pfam" id="PF01594">
    <property type="entry name" value="AI-2E_transport"/>
    <property type="match status" value="1"/>
</dbReference>
<dbReference type="eggNOG" id="COG0628">
    <property type="taxonomic scope" value="Bacteria"/>
</dbReference>
<keyword evidence="10" id="KW-1185">Reference proteome</keyword>
<evidence type="ECO:0000256" key="4">
    <source>
        <dbReference type="ARBA" id="ARBA00022475"/>
    </source>
</evidence>
<protein>
    <recommendedName>
        <fullName evidence="11">AI-2E family transporter</fullName>
    </recommendedName>
</protein>
<feature type="transmembrane region" description="Helical" evidence="8">
    <location>
        <begin position="200"/>
        <end position="222"/>
    </location>
</feature>
<feature type="transmembrane region" description="Helical" evidence="8">
    <location>
        <begin position="228"/>
        <end position="251"/>
    </location>
</feature>
<dbReference type="RefSeq" id="WP_013631520.1">
    <property type="nucleotide sequence ID" value="NC_015177.1"/>
</dbReference>
<dbReference type="STRING" id="762903.Pedsa_0435"/>
<feature type="transmembrane region" description="Helical" evidence="8">
    <location>
        <begin position="299"/>
        <end position="330"/>
    </location>
</feature>
<dbReference type="GO" id="GO:0055085">
    <property type="term" value="P:transmembrane transport"/>
    <property type="evidence" value="ECO:0007669"/>
    <property type="project" value="TreeGrafter"/>
</dbReference>
<organism evidence="9 10">
    <name type="scientific">Pseudopedobacter saltans (strain ATCC 51119 / DSM 12145 / JCM 21818 / CCUG 39354 / LMG 10337 / NBRC 100064 / NCIMB 13643)</name>
    <name type="common">Pedobacter saltans</name>
    <dbReference type="NCBI Taxonomy" id="762903"/>
    <lineage>
        <taxon>Bacteria</taxon>
        <taxon>Pseudomonadati</taxon>
        <taxon>Bacteroidota</taxon>
        <taxon>Sphingobacteriia</taxon>
        <taxon>Sphingobacteriales</taxon>
        <taxon>Sphingobacteriaceae</taxon>
        <taxon>Pseudopedobacter</taxon>
    </lineage>
</organism>
<reference evidence="10" key="2">
    <citation type="submission" date="2011-02" db="EMBL/GenBank/DDBJ databases">
        <title>The complete genome of Pedobacter saltans DSM 12145.</title>
        <authorList>
            <consortium name="US DOE Joint Genome Institute (JGI-PGF)"/>
            <person name="Lucas S."/>
            <person name="Copeland A."/>
            <person name="Lapidus A."/>
            <person name="Bruce D."/>
            <person name="Goodwin L."/>
            <person name="Pitluck S."/>
            <person name="Kyrpides N."/>
            <person name="Mavromatis K."/>
            <person name="Pagani I."/>
            <person name="Ivanova N."/>
            <person name="Ovchinnikova G."/>
            <person name="Lu M."/>
            <person name="Detter J.C."/>
            <person name="Han C."/>
            <person name="Land M."/>
            <person name="Hauser L."/>
            <person name="Markowitz V."/>
            <person name="Cheng J.-F."/>
            <person name="Hugenholtz P."/>
            <person name="Woyke T."/>
            <person name="Wu D."/>
            <person name="Tindall B."/>
            <person name="Pomrenke H.G."/>
            <person name="Brambilla E."/>
            <person name="Klenk H.-P."/>
            <person name="Eisen J.A."/>
        </authorList>
    </citation>
    <scope>NUCLEOTIDE SEQUENCE [LARGE SCALE GENOMIC DNA]</scope>
    <source>
        <strain evidence="10">ATCC 51119 / DSM 12145 / JCM 21818 / LMG 10337 / NBRC 100064 / NCIMB 13643</strain>
    </source>
</reference>
<name>F0S5U6_PSESL</name>
<keyword evidence="5 8" id="KW-0812">Transmembrane</keyword>
<dbReference type="GO" id="GO:0005886">
    <property type="term" value="C:plasma membrane"/>
    <property type="evidence" value="ECO:0007669"/>
    <property type="project" value="UniProtKB-SubCell"/>
</dbReference>
<feature type="transmembrane region" description="Helical" evidence="8">
    <location>
        <begin position="263"/>
        <end position="279"/>
    </location>
</feature>
<gene>
    <name evidence="9" type="ordered locus">Pedsa_0435</name>
</gene>
<evidence type="ECO:0000256" key="5">
    <source>
        <dbReference type="ARBA" id="ARBA00022692"/>
    </source>
</evidence>
<comment type="similarity">
    <text evidence="2">Belongs to the autoinducer-2 exporter (AI-2E) (TC 2.A.86) family.</text>
</comment>
<keyword evidence="4" id="KW-1003">Cell membrane</keyword>
<dbReference type="KEGG" id="psn:Pedsa_0435"/>
<comment type="subcellular location">
    <subcellularLocation>
        <location evidence="1">Cell membrane</location>
        <topology evidence="1">Multi-pass membrane protein</topology>
    </subcellularLocation>
</comment>
<dbReference type="Proteomes" id="UP000000310">
    <property type="component" value="Chromosome"/>
</dbReference>
<evidence type="ECO:0000313" key="9">
    <source>
        <dbReference type="EMBL" id="ADY51017.1"/>
    </source>
</evidence>
<dbReference type="HOGENOM" id="CLU_031275_0_2_10"/>
<dbReference type="InterPro" id="IPR002549">
    <property type="entry name" value="AI-2E-like"/>
</dbReference>
<dbReference type="PANTHER" id="PTHR21716:SF53">
    <property type="entry name" value="PERMEASE PERM-RELATED"/>
    <property type="match status" value="1"/>
</dbReference>
<keyword evidence="3" id="KW-0813">Transport</keyword>
<dbReference type="PANTHER" id="PTHR21716">
    <property type="entry name" value="TRANSMEMBRANE PROTEIN"/>
    <property type="match status" value="1"/>
</dbReference>
<evidence type="ECO:0000256" key="3">
    <source>
        <dbReference type="ARBA" id="ARBA00022448"/>
    </source>
</evidence>
<feature type="transmembrane region" description="Helical" evidence="8">
    <location>
        <begin position="14"/>
        <end position="47"/>
    </location>
</feature>
<dbReference type="OrthoDB" id="9793390at2"/>
<keyword evidence="7 8" id="KW-0472">Membrane</keyword>
<evidence type="ECO:0000313" key="10">
    <source>
        <dbReference type="Proteomes" id="UP000000310"/>
    </source>
</evidence>
<evidence type="ECO:0000256" key="7">
    <source>
        <dbReference type="ARBA" id="ARBA00023136"/>
    </source>
</evidence>
<dbReference type="EMBL" id="CP002545">
    <property type="protein sequence ID" value="ADY51017.1"/>
    <property type="molecule type" value="Genomic_DNA"/>
</dbReference>
<evidence type="ECO:0000256" key="6">
    <source>
        <dbReference type="ARBA" id="ARBA00022989"/>
    </source>
</evidence>
<proteinExistence type="inferred from homology"/>
<feature type="transmembrane region" description="Helical" evidence="8">
    <location>
        <begin position="138"/>
        <end position="166"/>
    </location>
</feature>
<accession>F0S5U6</accession>
<feature type="transmembrane region" description="Helical" evidence="8">
    <location>
        <begin position="59"/>
        <end position="80"/>
    </location>
</feature>
<dbReference type="AlphaFoldDB" id="F0S5U6"/>
<evidence type="ECO:0000256" key="2">
    <source>
        <dbReference type="ARBA" id="ARBA00009773"/>
    </source>
</evidence>
<evidence type="ECO:0000256" key="8">
    <source>
        <dbReference type="SAM" id="Phobius"/>
    </source>
</evidence>
<keyword evidence="6 8" id="KW-1133">Transmembrane helix</keyword>
<evidence type="ECO:0000256" key="1">
    <source>
        <dbReference type="ARBA" id="ARBA00004651"/>
    </source>
</evidence>
<sequence length="353" mass="39400">MKELPITVIRSLELLGIVLVILIFYVGASIIMPILLAFFISIMLLPVHRFLRSKKIPEILSIVISILLLAIFLGVIIWFFSAQVTKLINEFDQIKTNVNNHLNNLSHWIDNKFGFSSKEQTKFINEQSNNILNSLGQILGGAMGSFSGFIVFFGLLPIYIYLMLFYKNLFLKFIFMWFSESDHEMVKDSLKESETIIKNYLLGLVIQISYMTVLLGGLMTIFGIKHGLLIAIIFAILNLIPYIGALFGNIIGVLLTLSATEELSAVITVLIIISVVQFLDNNILMPRIVGSKVKINAFAAIFGVIVGGTVAGIAGMFLALPLIAVLKIIFDRTKILKQWGVLLGDERPKENVM</sequence>
<reference evidence="9 10" key="1">
    <citation type="journal article" date="2011" name="Stand. Genomic Sci.">
        <title>Complete genome sequence of the gliding, heparinolytic Pedobacter saltans type strain (113).</title>
        <authorList>
            <person name="Liolios K."/>
            <person name="Sikorski J."/>
            <person name="Lu M."/>
            <person name="Nolan M."/>
            <person name="Lapidus A."/>
            <person name="Lucas S."/>
            <person name="Hammon N."/>
            <person name="Deshpande S."/>
            <person name="Cheng J.F."/>
            <person name="Tapia R."/>
            <person name="Han C."/>
            <person name="Goodwin L."/>
            <person name="Pitluck S."/>
            <person name="Huntemann M."/>
            <person name="Ivanova N."/>
            <person name="Pagani I."/>
            <person name="Mavromatis K."/>
            <person name="Ovchinikova G."/>
            <person name="Pati A."/>
            <person name="Chen A."/>
            <person name="Palaniappan K."/>
            <person name="Land M."/>
            <person name="Hauser L."/>
            <person name="Brambilla E.M."/>
            <person name="Kotsyurbenko O."/>
            <person name="Rohde M."/>
            <person name="Tindall B.J."/>
            <person name="Abt B."/>
            <person name="Goker M."/>
            <person name="Detter J.C."/>
            <person name="Woyke T."/>
            <person name="Bristow J."/>
            <person name="Eisen J.A."/>
            <person name="Markowitz V."/>
            <person name="Hugenholtz P."/>
            <person name="Klenk H.P."/>
            <person name="Kyrpides N.C."/>
        </authorList>
    </citation>
    <scope>NUCLEOTIDE SEQUENCE [LARGE SCALE GENOMIC DNA]</scope>
    <source>
        <strain evidence="10">ATCC 51119 / DSM 12145 / JCM 21818 / LMG 10337 / NBRC 100064 / NCIMB 13643</strain>
    </source>
</reference>